<dbReference type="EMBL" id="CADEAL010004481">
    <property type="protein sequence ID" value="CAB1460503.1"/>
    <property type="molecule type" value="Genomic_DNA"/>
</dbReference>
<feature type="non-terminal residue" evidence="1">
    <location>
        <position position="62"/>
    </location>
</feature>
<dbReference type="AlphaFoldDB" id="A0A9N7W0E2"/>
<dbReference type="Proteomes" id="UP001153269">
    <property type="component" value="Unassembled WGS sequence"/>
</dbReference>
<comment type="caution">
    <text evidence="1">The sequence shown here is derived from an EMBL/GenBank/DDBJ whole genome shotgun (WGS) entry which is preliminary data.</text>
</comment>
<gene>
    <name evidence="1" type="ORF">PLEPLA_LOCUS48354</name>
</gene>
<sequence>MFHAICSSKSRATTGLCNWKWNYSNKLQPAQNEYWLHGHGKVRSVQDPMAHSVSASYPIEIE</sequence>
<evidence type="ECO:0000313" key="2">
    <source>
        <dbReference type="Proteomes" id="UP001153269"/>
    </source>
</evidence>
<reference evidence="1" key="1">
    <citation type="submission" date="2020-03" db="EMBL/GenBank/DDBJ databases">
        <authorList>
            <person name="Weist P."/>
        </authorList>
    </citation>
    <scope>NUCLEOTIDE SEQUENCE</scope>
</reference>
<keyword evidence="2" id="KW-1185">Reference proteome</keyword>
<accession>A0A9N7W0E2</accession>
<organism evidence="1 2">
    <name type="scientific">Pleuronectes platessa</name>
    <name type="common">European plaice</name>
    <dbReference type="NCBI Taxonomy" id="8262"/>
    <lineage>
        <taxon>Eukaryota</taxon>
        <taxon>Metazoa</taxon>
        <taxon>Chordata</taxon>
        <taxon>Craniata</taxon>
        <taxon>Vertebrata</taxon>
        <taxon>Euteleostomi</taxon>
        <taxon>Actinopterygii</taxon>
        <taxon>Neopterygii</taxon>
        <taxon>Teleostei</taxon>
        <taxon>Neoteleostei</taxon>
        <taxon>Acanthomorphata</taxon>
        <taxon>Carangaria</taxon>
        <taxon>Pleuronectiformes</taxon>
        <taxon>Pleuronectoidei</taxon>
        <taxon>Pleuronectidae</taxon>
        <taxon>Pleuronectes</taxon>
    </lineage>
</organism>
<protein>
    <submittedName>
        <fullName evidence="1">Uncharacterized protein</fullName>
    </submittedName>
</protein>
<proteinExistence type="predicted"/>
<name>A0A9N7W0E2_PLEPL</name>
<evidence type="ECO:0000313" key="1">
    <source>
        <dbReference type="EMBL" id="CAB1460503.1"/>
    </source>
</evidence>